<gene>
    <name evidence="7" type="ORF">LIER_29533</name>
</gene>
<dbReference type="SUPFAM" id="SSF101936">
    <property type="entry name" value="DNA-binding pseudobarrel domain"/>
    <property type="match status" value="1"/>
</dbReference>
<dbReference type="SMART" id="SM01019">
    <property type="entry name" value="B3"/>
    <property type="match status" value="1"/>
</dbReference>
<evidence type="ECO:0000256" key="1">
    <source>
        <dbReference type="ARBA" id="ARBA00004123"/>
    </source>
</evidence>
<dbReference type="Pfam" id="PF02362">
    <property type="entry name" value="B3"/>
    <property type="match status" value="1"/>
</dbReference>
<dbReference type="GO" id="GO:0003677">
    <property type="term" value="F:DNA binding"/>
    <property type="evidence" value="ECO:0007669"/>
    <property type="project" value="UniProtKB-KW"/>
</dbReference>
<evidence type="ECO:0000256" key="3">
    <source>
        <dbReference type="ARBA" id="ARBA00023125"/>
    </source>
</evidence>
<comment type="caution">
    <text evidence="7">The sequence shown here is derived from an EMBL/GenBank/DDBJ whole genome shotgun (WGS) entry which is preliminary data.</text>
</comment>
<dbReference type="Proteomes" id="UP001454036">
    <property type="component" value="Unassembled WGS sequence"/>
</dbReference>
<evidence type="ECO:0000259" key="6">
    <source>
        <dbReference type="SMART" id="SM01019"/>
    </source>
</evidence>
<accession>A0AAV3RQE5</accession>
<evidence type="ECO:0000313" key="8">
    <source>
        <dbReference type="Proteomes" id="UP001454036"/>
    </source>
</evidence>
<keyword evidence="5" id="KW-0539">Nucleus</keyword>
<dbReference type="PANTHER" id="PTHR31140">
    <property type="entry name" value="B3 DOMAIN-CONTAINING TRANSCRIPTION FACTOR ABI3"/>
    <property type="match status" value="1"/>
</dbReference>
<sequence>MMVKTEAYGGEKQRVLRNKSCIGKGDYFFRKNTHFHHLSTKSTATTNSCLITTQQKPPSCLKNVSYFPSSSSNSTSPEKMEAHLKVVGASWLMTKKRGTGIRKKAFDNLTPFTFPKLKPNNQSCSNVPHVPSFAYPLARANLKFLFEKRLQKSDVGGLKRVILPKHPAESYLPTLQSKEGFFIWMDDMDGEHCWKFKFWPNNTSRMYVLENTGDFTDEHNLEEGDHILFYQDCDTNEYVVQAKKDKDSEDSYVEYEVQDSSSDVLNDTFDDNLPSEAKSPQKQENDIVNYFVYEDGCIPEFHNDKLNNGVEVIPPYYPLLAPDEGEDGDDDIDKYLCLEGPESSKNSAVDACNGILPPELEALIKKDEKGKGATHEDKGTPIDNANKVANNLLPLEHDISPKGGDTSTSTVKAAAGIPDGFFLYAPENIPEGITYKVDEWGMPYGYETSNDPYLDFGSTDGF</sequence>
<evidence type="ECO:0000256" key="2">
    <source>
        <dbReference type="ARBA" id="ARBA00023015"/>
    </source>
</evidence>
<dbReference type="AlphaFoldDB" id="A0AAV3RQE5"/>
<dbReference type="InterPro" id="IPR044800">
    <property type="entry name" value="LEC2-like"/>
</dbReference>
<dbReference type="InterPro" id="IPR015300">
    <property type="entry name" value="DNA-bd_pseudobarrel_sf"/>
</dbReference>
<reference evidence="7 8" key="1">
    <citation type="submission" date="2024-01" db="EMBL/GenBank/DDBJ databases">
        <title>The complete chloroplast genome sequence of Lithospermum erythrorhizon: insights into the phylogenetic relationship among Boraginaceae species and the maternal lineages of purple gromwells.</title>
        <authorList>
            <person name="Okada T."/>
            <person name="Watanabe K."/>
        </authorList>
    </citation>
    <scope>NUCLEOTIDE SEQUENCE [LARGE SCALE GENOMIC DNA]</scope>
</reference>
<proteinExistence type="predicted"/>
<dbReference type="Gene3D" id="2.40.330.10">
    <property type="entry name" value="DNA-binding pseudobarrel domain"/>
    <property type="match status" value="1"/>
</dbReference>
<evidence type="ECO:0000256" key="5">
    <source>
        <dbReference type="ARBA" id="ARBA00023242"/>
    </source>
</evidence>
<dbReference type="PANTHER" id="PTHR31140:SF73">
    <property type="entry name" value="B3 DOMAIN-CONTAINING TRANSCRIPTION FACTOR FUS3"/>
    <property type="match status" value="1"/>
</dbReference>
<evidence type="ECO:0000313" key="7">
    <source>
        <dbReference type="EMBL" id="GAA0176562.1"/>
    </source>
</evidence>
<dbReference type="EMBL" id="BAABME010010202">
    <property type="protein sequence ID" value="GAA0176562.1"/>
    <property type="molecule type" value="Genomic_DNA"/>
</dbReference>
<dbReference type="CDD" id="cd10017">
    <property type="entry name" value="B3_DNA"/>
    <property type="match status" value="1"/>
</dbReference>
<evidence type="ECO:0000256" key="4">
    <source>
        <dbReference type="ARBA" id="ARBA00023163"/>
    </source>
</evidence>
<name>A0AAV3RQE5_LITER</name>
<dbReference type="GO" id="GO:0005634">
    <property type="term" value="C:nucleus"/>
    <property type="evidence" value="ECO:0007669"/>
    <property type="project" value="UniProtKB-SubCell"/>
</dbReference>
<feature type="domain" description="TF-B3" evidence="6">
    <location>
        <begin position="146"/>
        <end position="246"/>
    </location>
</feature>
<organism evidence="7 8">
    <name type="scientific">Lithospermum erythrorhizon</name>
    <name type="common">Purple gromwell</name>
    <name type="synonym">Lithospermum officinale var. erythrorhizon</name>
    <dbReference type="NCBI Taxonomy" id="34254"/>
    <lineage>
        <taxon>Eukaryota</taxon>
        <taxon>Viridiplantae</taxon>
        <taxon>Streptophyta</taxon>
        <taxon>Embryophyta</taxon>
        <taxon>Tracheophyta</taxon>
        <taxon>Spermatophyta</taxon>
        <taxon>Magnoliopsida</taxon>
        <taxon>eudicotyledons</taxon>
        <taxon>Gunneridae</taxon>
        <taxon>Pentapetalae</taxon>
        <taxon>asterids</taxon>
        <taxon>lamiids</taxon>
        <taxon>Boraginales</taxon>
        <taxon>Boraginaceae</taxon>
        <taxon>Boraginoideae</taxon>
        <taxon>Lithospermeae</taxon>
        <taxon>Lithospermum</taxon>
    </lineage>
</organism>
<keyword evidence="4" id="KW-0804">Transcription</keyword>
<dbReference type="InterPro" id="IPR003340">
    <property type="entry name" value="B3_DNA-bd"/>
</dbReference>
<keyword evidence="3 7" id="KW-0238">DNA-binding</keyword>
<comment type="subcellular location">
    <subcellularLocation>
        <location evidence="1">Nucleus</location>
    </subcellularLocation>
</comment>
<keyword evidence="8" id="KW-1185">Reference proteome</keyword>
<protein>
    <submittedName>
        <fullName evidence="7">DNA-binding transcription factor</fullName>
    </submittedName>
</protein>
<keyword evidence="2" id="KW-0805">Transcription regulation</keyword>
<dbReference type="GO" id="GO:0003700">
    <property type="term" value="F:DNA-binding transcription factor activity"/>
    <property type="evidence" value="ECO:0007669"/>
    <property type="project" value="InterPro"/>
</dbReference>